<evidence type="ECO:0000313" key="2">
    <source>
        <dbReference type="EMBL" id="GGH78439.1"/>
    </source>
</evidence>
<name>A0A8J2ZV17_9BACL</name>
<keyword evidence="3" id="KW-1185">Reference proteome</keyword>
<reference evidence="2" key="2">
    <citation type="submission" date="2020-09" db="EMBL/GenBank/DDBJ databases">
        <authorList>
            <person name="Sun Q."/>
            <person name="Zhou Y."/>
        </authorList>
    </citation>
    <scope>NUCLEOTIDE SEQUENCE</scope>
    <source>
        <strain evidence="2">CGMCC 1.12777</strain>
    </source>
</reference>
<sequence length="57" mass="6385">MTEKKKINLAEAMKQKLAQKQQAQAQGKFGKNSPVKPQTLKSQLSKKPSNTRRKMGS</sequence>
<dbReference type="Proteomes" id="UP000656813">
    <property type="component" value="Unassembled WGS sequence"/>
</dbReference>
<dbReference type="RefSeq" id="WP_188496473.1">
    <property type="nucleotide sequence ID" value="NZ_BMFV01000006.1"/>
</dbReference>
<accession>A0A8J2ZV17</accession>
<evidence type="ECO:0000256" key="1">
    <source>
        <dbReference type="SAM" id="MobiDB-lite"/>
    </source>
</evidence>
<feature type="compositionally biased region" description="Low complexity" evidence="1">
    <location>
        <begin position="14"/>
        <end position="31"/>
    </location>
</feature>
<gene>
    <name evidence="2" type="ORF">GCM10007096_11860</name>
</gene>
<feature type="region of interest" description="Disordered" evidence="1">
    <location>
        <begin position="14"/>
        <end position="57"/>
    </location>
</feature>
<dbReference type="EMBL" id="BMFV01000006">
    <property type="protein sequence ID" value="GGH78439.1"/>
    <property type="molecule type" value="Genomic_DNA"/>
</dbReference>
<comment type="caution">
    <text evidence="2">The sequence shown here is derived from an EMBL/GenBank/DDBJ whole genome shotgun (WGS) entry which is preliminary data.</text>
</comment>
<dbReference type="AlphaFoldDB" id="A0A8J2ZV17"/>
<evidence type="ECO:0000313" key="3">
    <source>
        <dbReference type="Proteomes" id="UP000656813"/>
    </source>
</evidence>
<protein>
    <submittedName>
        <fullName evidence="2">Uncharacterized protein</fullName>
    </submittedName>
</protein>
<organism evidence="2 3">
    <name type="scientific">Pullulanibacillus pueri</name>
    <dbReference type="NCBI Taxonomy" id="1437324"/>
    <lineage>
        <taxon>Bacteria</taxon>
        <taxon>Bacillati</taxon>
        <taxon>Bacillota</taxon>
        <taxon>Bacilli</taxon>
        <taxon>Bacillales</taxon>
        <taxon>Sporolactobacillaceae</taxon>
        <taxon>Pullulanibacillus</taxon>
    </lineage>
</organism>
<feature type="compositionally biased region" description="Polar residues" evidence="1">
    <location>
        <begin position="35"/>
        <end position="48"/>
    </location>
</feature>
<proteinExistence type="predicted"/>
<reference evidence="2" key="1">
    <citation type="journal article" date="2014" name="Int. J. Syst. Evol. Microbiol.">
        <title>Complete genome sequence of Corynebacterium casei LMG S-19264T (=DSM 44701T), isolated from a smear-ripened cheese.</title>
        <authorList>
            <consortium name="US DOE Joint Genome Institute (JGI-PGF)"/>
            <person name="Walter F."/>
            <person name="Albersmeier A."/>
            <person name="Kalinowski J."/>
            <person name="Ruckert C."/>
        </authorList>
    </citation>
    <scope>NUCLEOTIDE SEQUENCE</scope>
    <source>
        <strain evidence="2">CGMCC 1.12777</strain>
    </source>
</reference>